<dbReference type="HAMAP" id="MF_00421">
    <property type="entry name" value="PurQ"/>
    <property type="match status" value="1"/>
</dbReference>
<comment type="function">
    <text evidence="8">Part of the phosphoribosylformylglycinamidine synthase complex involved in the purines biosynthetic pathway. Catalyzes the ATP-dependent conversion of formylglycinamide ribonucleotide (FGAR) and glutamine to yield formylglycinamidine ribonucleotide (FGAM) and glutamate. The FGAM synthase complex is composed of three subunits. PurQ produces an ammonia molecule by converting glutamine to glutamate. PurL transfers the ammonia molecule to FGAR to form FGAM in an ATP-dependent manner. PurS interacts with PurQ and PurL and is thought to assist in the transfer of the ammonia molecule from PurQ to PurL.</text>
</comment>
<evidence type="ECO:0000256" key="5">
    <source>
        <dbReference type="ARBA" id="ARBA00022801"/>
    </source>
</evidence>
<dbReference type="PANTHER" id="PTHR47552:SF1">
    <property type="entry name" value="PHOSPHORIBOSYLFORMYLGLYCINAMIDINE SYNTHASE SUBUNIT PURQ"/>
    <property type="match status" value="1"/>
</dbReference>
<feature type="active site" description="Nucleophile" evidence="8">
    <location>
        <position position="85"/>
    </location>
</feature>
<accession>A0A483BS15</accession>
<comment type="subunit">
    <text evidence="8">Part of the FGAM synthase complex composed of 1 PurL, 1 PurQ and 2 PurS subunits.</text>
</comment>
<dbReference type="Pfam" id="PF13507">
    <property type="entry name" value="GATase_5"/>
    <property type="match status" value="1"/>
</dbReference>
<dbReference type="CDD" id="cd01740">
    <property type="entry name" value="GATase1_FGAR_AT"/>
    <property type="match status" value="1"/>
</dbReference>
<dbReference type="EC" id="6.3.5.3" evidence="8"/>
<evidence type="ECO:0000256" key="2">
    <source>
        <dbReference type="ARBA" id="ARBA00022598"/>
    </source>
</evidence>
<keyword evidence="3 8" id="KW-0547">Nucleotide-binding</keyword>
<comment type="catalytic activity">
    <reaction evidence="8">
        <text>N(2)-formyl-N(1)-(5-phospho-beta-D-ribosyl)glycinamide + L-glutamine + ATP + H2O = 2-formamido-N(1)-(5-O-phospho-beta-D-ribosyl)acetamidine + L-glutamate + ADP + phosphate + H(+)</text>
        <dbReference type="Rhea" id="RHEA:17129"/>
        <dbReference type="ChEBI" id="CHEBI:15377"/>
        <dbReference type="ChEBI" id="CHEBI:15378"/>
        <dbReference type="ChEBI" id="CHEBI:29985"/>
        <dbReference type="ChEBI" id="CHEBI:30616"/>
        <dbReference type="ChEBI" id="CHEBI:43474"/>
        <dbReference type="ChEBI" id="CHEBI:58359"/>
        <dbReference type="ChEBI" id="CHEBI:147286"/>
        <dbReference type="ChEBI" id="CHEBI:147287"/>
        <dbReference type="ChEBI" id="CHEBI:456216"/>
        <dbReference type="EC" id="6.3.5.3"/>
    </reaction>
</comment>
<keyword evidence="1 8" id="KW-0963">Cytoplasm</keyword>
<gene>
    <name evidence="8 9" type="primary">purQ</name>
    <name evidence="9" type="ORF">GA838_02365</name>
</gene>
<dbReference type="SMART" id="SM01211">
    <property type="entry name" value="GATase_5"/>
    <property type="match status" value="1"/>
</dbReference>
<dbReference type="GO" id="GO:0005524">
    <property type="term" value="F:ATP binding"/>
    <property type="evidence" value="ECO:0007669"/>
    <property type="project" value="UniProtKB-KW"/>
</dbReference>
<dbReference type="InterPro" id="IPR029062">
    <property type="entry name" value="Class_I_gatase-like"/>
</dbReference>
<evidence type="ECO:0000313" key="10">
    <source>
        <dbReference type="Proteomes" id="UP001281024"/>
    </source>
</evidence>
<evidence type="ECO:0000256" key="3">
    <source>
        <dbReference type="ARBA" id="ARBA00022741"/>
    </source>
</evidence>
<dbReference type="InterPro" id="IPR010075">
    <property type="entry name" value="PRibForGlyAmidine_synth_PurQ"/>
</dbReference>
<dbReference type="SUPFAM" id="SSF52317">
    <property type="entry name" value="Class I glutamine amidotransferase-like"/>
    <property type="match status" value="1"/>
</dbReference>
<dbReference type="RefSeq" id="WP_032818929.1">
    <property type="nucleotide sequence ID" value="NZ_MLKQ01000165.1"/>
</dbReference>
<dbReference type="GO" id="GO:0004359">
    <property type="term" value="F:glutaminase activity"/>
    <property type="evidence" value="ECO:0007669"/>
    <property type="project" value="UniProtKB-EC"/>
</dbReference>
<dbReference type="PIRSF" id="PIRSF001586">
    <property type="entry name" value="FGAM_synth_I"/>
    <property type="match status" value="1"/>
</dbReference>
<dbReference type="PANTHER" id="PTHR47552">
    <property type="entry name" value="PHOSPHORIBOSYLFORMYLGLYCINAMIDINE SYNTHASE SUBUNIT PURQ"/>
    <property type="match status" value="1"/>
</dbReference>
<name>A0A483BS15_OENOE</name>
<evidence type="ECO:0000256" key="1">
    <source>
        <dbReference type="ARBA" id="ARBA00022490"/>
    </source>
</evidence>
<feature type="active site" evidence="8">
    <location>
        <position position="194"/>
    </location>
</feature>
<dbReference type="NCBIfam" id="TIGR01737">
    <property type="entry name" value="FGAM_synth_I"/>
    <property type="match status" value="1"/>
</dbReference>
<evidence type="ECO:0000256" key="7">
    <source>
        <dbReference type="ARBA" id="ARBA00022962"/>
    </source>
</evidence>
<sequence>MKAAVLDFPGSNCDFDMYYALVDFGIDAKIIDARQSNLDDYDAVFLPGGFSYGDYLRAGAIARFAPAMEAVKKAADQGRIVVGICNGFQILTEAGLLPGALRMNAKAGFICDQVLLNVENDNSLFTKNLSRQQLLLPIAHAGGNYYADQETLTKLHANRQIIFTYQDNPNGSIDDIAGIVNEKGNVFGMMPHPERAVDPLLGNIDGRPFFESILQTSGVLN</sequence>
<evidence type="ECO:0000256" key="6">
    <source>
        <dbReference type="ARBA" id="ARBA00022840"/>
    </source>
</evidence>
<dbReference type="GO" id="GO:0006189">
    <property type="term" value="P:'de novo' IMP biosynthetic process"/>
    <property type="evidence" value="ECO:0007669"/>
    <property type="project" value="UniProtKB-UniRule"/>
</dbReference>
<keyword evidence="4 8" id="KW-0658">Purine biosynthesis</keyword>
<comment type="caution">
    <text evidence="9">The sequence shown here is derived from an EMBL/GenBank/DDBJ whole genome shotgun (WGS) entry which is preliminary data.</text>
</comment>
<dbReference type="GO" id="GO:0005737">
    <property type="term" value="C:cytoplasm"/>
    <property type="evidence" value="ECO:0007669"/>
    <property type="project" value="UniProtKB-SubCell"/>
</dbReference>
<keyword evidence="5 8" id="KW-0378">Hydrolase</keyword>
<comment type="subcellular location">
    <subcellularLocation>
        <location evidence="8">Cytoplasm</location>
    </subcellularLocation>
</comment>
<comment type="pathway">
    <text evidence="8">Purine metabolism; IMP biosynthesis via de novo pathway; 5-amino-1-(5-phospho-D-ribosyl)imidazole from N(2)-formyl-N(1)-(5-phospho-D-ribosyl)glycinamide: step 1/2.</text>
</comment>
<dbReference type="AlphaFoldDB" id="A0A483BS15"/>
<evidence type="ECO:0000256" key="4">
    <source>
        <dbReference type="ARBA" id="ARBA00022755"/>
    </source>
</evidence>
<organism evidence="9 10">
    <name type="scientific">Oenococcus oeni</name>
    <name type="common">Leuconostoc oenos</name>
    <dbReference type="NCBI Taxonomy" id="1247"/>
    <lineage>
        <taxon>Bacteria</taxon>
        <taxon>Bacillati</taxon>
        <taxon>Bacillota</taxon>
        <taxon>Bacilli</taxon>
        <taxon>Lactobacillales</taxon>
        <taxon>Lactobacillaceae</taxon>
        <taxon>Oenococcus</taxon>
    </lineage>
</organism>
<reference evidence="9" key="1">
    <citation type="submission" date="2019-10" db="EMBL/GenBank/DDBJ databases">
        <title>Malate fermentation in French cider.</title>
        <authorList>
            <person name="Cousin F.J."/>
            <person name="Medina Fernandez S."/>
            <person name="Misery B."/>
            <person name="Laplace J.-M."/>
            <person name="Cretenet M."/>
        </authorList>
    </citation>
    <scope>NUCLEOTIDE SEQUENCE</scope>
    <source>
        <strain evidence="9">UCMA15129</strain>
    </source>
</reference>
<protein>
    <recommendedName>
        <fullName evidence="8">Phosphoribosylformylglycinamidine synthase subunit PurQ</fullName>
        <shortName evidence="8">FGAM synthase</shortName>
        <ecNumber evidence="8">6.3.5.3</ecNumber>
    </recommendedName>
    <alternativeName>
        <fullName evidence="8">Formylglycinamide ribonucleotide amidotransferase subunit I</fullName>
        <shortName evidence="8">FGAR amidotransferase I</shortName>
        <shortName evidence="8">FGAR-AT I</shortName>
    </alternativeName>
    <alternativeName>
        <fullName evidence="8">Glutaminase PurQ</fullName>
        <ecNumber evidence="8">3.5.1.2</ecNumber>
    </alternativeName>
    <alternativeName>
        <fullName evidence="8">Phosphoribosylformylglycinamidine synthase subunit I</fullName>
    </alternativeName>
</protein>
<comment type="catalytic activity">
    <reaction evidence="8">
        <text>L-glutamine + H2O = L-glutamate + NH4(+)</text>
        <dbReference type="Rhea" id="RHEA:15889"/>
        <dbReference type="ChEBI" id="CHEBI:15377"/>
        <dbReference type="ChEBI" id="CHEBI:28938"/>
        <dbReference type="ChEBI" id="CHEBI:29985"/>
        <dbReference type="ChEBI" id="CHEBI:58359"/>
        <dbReference type="EC" id="3.5.1.2"/>
    </reaction>
</comment>
<evidence type="ECO:0000313" key="9">
    <source>
        <dbReference type="EMBL" id="MDV7714627.1"/>
    </source>
</evidence>
<dbReference type="EMBL" id="WERV01000002">
    <property type="protein sequence ID" value="MDV7714627.1"/>
    <property type="molecule type" value="Genomic_DNA"/>
</dbReference>
<evidence type="ECO:0000256" key="8">
    <source>
        <dbReference type="HAMAP-Rule" id="MF_00421"/>
    </source>
</evidence>
<dbReference type="Gene3D" id="3.40.50.880">
    <property type="match status" value="1"/>
</dbReference>
<feature type="active site" evidence="8">
    <location>
        <position position="192"/>
    </location>
</feature>
<dbReference type="Proteomes" id="UP001281024">
    <property type="component" value="Unassembled WGS sequence"/>
</dbReference>
<proteinExistence type="inferred from homology"/>
<keyword evidence="7 8" id="KW-0315">Glutamine amidotransferase</keyword>
<dbReference type="PROSITE" id="PS51273">
    <property type="entry name" value="GATASE_TYPE_1"/>
    <property type="match status" value="1"/>
</dbReference>
<dbReference type="GO" id="GO:0004642">
    <property type="term" value="F:phosphoribosylformylglycinamidine synthase activity"/>
    <property type="evidence" value="ECO:0007669"/>
    <property type="project" value="UniProtKB-UniRule"/>
</dbReference>
<keyword evidence="6 8" id="KW-0067">ATP-binding</keyword>
<dbReference type="EC" id="3.5.1.2" evidence="8"/>
<keyword evidence="2 8" id="KW-0436">Ligase</keyword>
<dbReference type="NCBIfam" id="NF002957">
    <property type="entry name" value="PRK03619.1"/>
    <property type="match status" value="1"/>
</dbReference>